<protein>
    <submittedName>
        <fullName evidence="1">Uncharacterized protein</fullName>
    </submittedName>
</protein>
<gene>
    <name evidence="1" type="ORF">CIHG_10378</name>
</gene>
<dbReference type="EMBL" id="DS017099">
    <property type="protein sequence ID" value="KMU92588.1"/>
    <property type="molecule type" value="Genomic_DNA"/>
</dbReference>
<dbReference type="AlphaFoldDB" id="A0A0J8UXD9"/>
<dbReference type="VEuPathDB" id="FungiDB:CIHG_10378"/>
<dbReference type="Proteomes" id="UP000054563">
    <property type="component" value="Unassembled WGS sequence"/>
</dbReference>
<name>A0A0J8UXD9_COCIT</name>
<proteinExistence type="predicted"/>
<reference evidence="2" key="1">
    <citation type="journal article" date="2010" name="Genome Res.">
        <title>Population genomic sequencing of Coccidioides fungi reveals recent hybridization and transposon control.</title>
        <authorList>
            <person name="Neafsey D.E."/>
            <person name="Barker B.M."/>
            <person name="Sharpton T.J."/>
            <person name="Stajich J.E."/>
            <person name="Park D.J."/>
            <person name="Whiston E."/>
            <person name="Hung C.-Y."/>
            <person name="McMahan C."/>
            <person name="White J."/>
            <person name="Sykes S."/>
            <person name="Heiman D."/>
            <person name="Young S."/>
            <person name="Zeng Q."/>
            <person name="Abouelleil A."/>
            <person name="Aftuck L."/>
            <person name="Bessette D."/>
            <person name="Brown A."/>
            <person name="FitzGerald M."/>
            <person name="Lui A."/>
            <person name="Macdonald J.P."/>
            <person name="Priest M."/>
            <person name="Orbach M.J."/>
            <person name="Galgiani J.N."/>
            <person name="Kirkland T.N."/>
            <person name="Cole G.T."/>
            <person name="Birren B.W."/>
            <person name="Henn M.R."/>
            <person name="Taylor J.W."/>
            <person name="Rounsley S.D."/>
        </authorList>
    </citation>
    <scope>NUCLEOTIDE SEQUENCE [LARGE SCALE GENOMIC DNA]</scope>
    <source>
        <strain evidence="2">H538.4</strain>
    </source>
</reference>
<dbReference type="STRING" id="396776.A0A0J8UXD9"/>
<sequence>MDTRARSCFGHGGANSFCCRPSLYVERSALNPEIVEFEEALDHYLEEPTCLTSDPFDPLSFDQNVSLDFSTSMAQTRDLGLPQDLDTVLSTLVELVQAPIYTALQTRQVKAWDALMEPNYPALTMKTVKAFMLGWSVWKSRGALRAAYEFLCNLAQFNARLKKKNRPTCKRICDVVPTSTLCNPEDDVDHPPAKGPSSYGALIARSNDFQKRNPVREYHAYCPDGSYLTYQIFAADYPSAGDWPEDDEIWQRVVDFEDVYDMGILVQQTAEHILEIQTIPLFFEYASRGRFIDTPLDDFEYGDDFTPIPCEFFDYIDKPIIGEDVPPVHPGGIVSQHPSHRIMDVLGSYGNDGHFWLLERHINGMKAILWSGKSPVAASRMEVLEQEENPCEAIANLQGTIAVFNYLNDPSVHRSFMILANRLRKVFKLVEDTYNAQHSPRVRLVRAWDKWFRNLLGNSRFVAERFLEEWIPRMEASVATNPHLDLDQKTQSLAELRKLYIHMHTDIGISMDGYEGN</sequence>
<evidence type="ECO:0000313" key="1">
    <source>
        <dbReference type="EMBL" id="KMU92588.1"/>
    </source>
</evidence>
<organism evidence="1 2">
    <name type="scientific">Coccidioides immitis H538.4</name>
    <dbReference type="NCBI Taxonomy" id="396776"/>
    <lineage>
        <taxon>Eukaryota</taxon>
        <taxon>Fungi</taxon>
        <taxon>Dikarya</taxon>
        <taxon>Ascomycota</taxon>
        <taxon>Pezizomycotina</taxon>
        <taxon>Eurotiomycetes</taxon>
        <taxon>Eurotiomycetidae</taxon>
        <taxon>Onygenales</taxon>
        <taxon>Onygenaceae</taxon>
        <taxon>Coccidioides</taxon>
    </lineage>
</organism>
<evidence type="ECO:0000313" key="2">
    <source>
        <dbReference type="Proteomes" id="UP000054563"/>
    </source>
</evidence>
<accession>A0A0J8UXD9</accession>